<protein>
    <submittedName>
        <fullName evidence="1">Uncharacterized protein</fullName>
    </submittedName>
</protein>
<dbReference type="RefSeq" id="WP_131306746.1">
    <property type="nucleotide sequence ID" value="NZ_SJFN01000005.1"/>
</dbReference>
<accession>A0A4V2KU48</accession>
<comment type="caution">
    <text evidence="1">The sequence shown here is derived from an EMBL/GenBank/DDBJ whole genome shotgun (WGS) entry which is preliminary data.</text>
</comment>
<keyword evidence="2" id="KW-1185">Reference proteome</keyword>
<organism evidence="1 2">
    <name type="scientific">Siculibacillus lacustris</name>
    <dbReference type="NCBI Taxonomy" id="1549641"/>
    <lineage>
        <taxon>Bacteria</taxon>
        <taxon>Pseudomonadati</taxon>
        <taxon>Pseudomonadota</taxon>
        <taxon>Alphaproteobacteria</taxon>
        <taxon>Hyphomicrobiales</taxon>
        <taxon>Ancalomicrobiaceae</taxon>
        <taxon>Siculibacillus</taxon>
    </lineage>
</organism>
<gene>
    <name evidence="1" type="ORF">EYW49_04755</name>
</gene>
<sequence>MSQSLPKSPVRFLPPPPQSMDHYLDTVTAGLVKGDVGKIFFDRLDRAINLIRQRPTVEERYALWGCLHARYLAYGKSKGWLGGASIEEESKGLAHYVLKEMLGVPEDPKDAVREKFVDVLKDGFKDHLGAKGKKHFEFLDFLHSLSEAKNSDEALGIILGKGAPAVVTAWVAKNREWLVARLSHFKGVPAPIRARIKKVLTLALKTTERVTSALKWLDVPFTFVTLILDSEEIADSETEARLGFSFQLQTIAGADVLGDVRAVASPKDFLVITPPGPMIKARLH</sequence>
<evidence type="ECO:0000313" key="1">
    <source>
        <dbReference type="EMBL" id="TBW39984.1"/>
    </source>
</evidence>
<dbReference type="EMBL" id="SJFN01000005">
    <property type="protein sequence ID" value="TBW39984.1"/>
    <property type="molecule type" value="Genomic_DNA"/>
</dbReference>
<dbReference type="AlphaFoldDB" id="A0A4V2KU48"/>
<reference evidence="1 2" key="1">
    <citation type="submission" date="2019-02" db="EMBL/GenBank/DDBJ databases">
        <title>Siculibacillus lacustris gen. nov., sp. nov., a new rosette-forming bacterium isolated from a freshwater crater lake (Lake St. Ana, Romania).</title>
        <authorList>
            <person name="Felfoldi T."/>
            <person name="Marton Z."/>
            <person name="Szabo A."/>
            <person name="Mentes A."/>
            <person name="Boka K."/>
            <person name="Marialigeti K."/>
            <person name="Mathe I."/>
            <person name="Koncz M."/>
            <person name="Schumann P."/>
            <person name="Toth E."/>
        </authorList>
    </citation>
    <scope>NUCLEOTIDE SEQUENCE [LARGE SCALE GENOMIC DNA]</scope>
    <source>
        <strain evidence="1 2">SA-279</strain>
    </source>
</reference>
<proteinExistence type="predicted"/>
<name>A0A4V2KU48_9HYPH</name>
<evidence type="ECO:0000313" key="2">
    <source>
        <dbReference type="Proteomes" id="UP000292781"/>
    </source>
</evidence>
<dbReference type="Proteomes" id="UP000292781">
    <property type="component" value="Unassembled WGS sequence"/>
</dbReference>